<dbReference type="PRINTS" id="PR00690">
    <property type="entry name" value="ADHESNFAMILY"/>
</dbReference>
<evidence type="ECO:0000256" key="2">
    <source>
        <dbReference type="ARBA" id="ARBA00011028"/>
    </source>
</evidence>
<feature type="region of interest" description="Disordered" evidence="8">
    <location>
        <begin position="124"/>
        <end position="146"/>
    </location>
</feature>
<dbReference type="InterPro" id="IPR050492">
    <property type="entry name" value="Bact_metal-bind_prot9"/>
</dbReference>
<keyword evidence="4" id="KW-0479">Metal-binding</keyword>
<dbReference type="GO" id="GO:0046872">
    <property type="term" value="F:metal ion binding"/>
    <property type="evidence" value="ECO:0007669"/>
    <property type="project" value="UniProtKB-KW"/>
</dbReference>
<gene>
    <name evidence="9" type="primary">mntA</name>
    <name evidence="9" type="ORF">CUZ56_02253</name>
</gene>
<accession>A0A433SBZ7</accession>
<organism evidence="9 10">
    <name type="scientific">Saezia sanguinis</name>
    <dbReference type="NCBI Taxonomy" id="1965230"/>
    <lineage>
        <taxon>Bacteria</taxon>
        <taxon>Pseudomonadati</taxon>
        <taxon>Pseudomonadota</taxon>
        <taxon>Betaproteobacteria</taxon>
        <taxon>Burkholderiales</taxon>
        <taxon>Saeziaceae</taxon>
        <taxon>Saezia</taxon>
    </lineage>
</organism>
<dbReference type="GO" id="GO:0030313">
    <property type="term" value="C:cell envelope"/>
    <property type="evidence" value="ECO:0007669"/>
    <property type="project" value="UniProtKB-SubCell"/>
</dbReference>
<protein>
    <submittedName>
        <fullName evidence="9">Manganese-binding lipoprotein MntA</fullName>
    </submittedName>
</protein>
<comment type="caution">
    <text evidence="9">The sequence shown here is derived from an EMBL/GenBank/DDBJ whole genome shotgun (WGS) entry which is preliminary data.</text>
</comment>
<dbReference type="InterPro" id="IPR006128">
    <property type="entry name" value="Lipoprotein_PsaA-like"/>
</dbReference>
<dbReference type="Pfam" id="PF01297">
    <property type="entry name" value="ZnuA"/>
    <property type="match status" value="1"/>
</dbReference>
<keyword evidence="5" id="KW-0732">Signal</keyword>
<dbReference type="GO" id="GO:0030001">
    <property type="term" value="P:metal ion transport"/>
    <property type="evidence" value="ECO:0007669"/>
    <property type="project" value="InterPro"/>
</dbReference>
<keyword evidence="7" id="KW-0175">Coiled coil</keyword>
<evidence type="ECO:0000313" key="9">
    <source>
        <dbReference type="EMBL" id="RUS66174.1"/>
    </source>
</evidence>
<dbReference type="InterPro" id="IPR006127">
    <property type="entry name" value="ZnuA-like"/>
</dbReference>
<reference evidence="9 10" key="1">
    <citation type="submission" date="2018-01" db="EMBL/GenBank/DDBJ databases">
        <title>Saezia sanguinis gen. nov., sp. nov., in the order Burkholderiales isolated from human blood.</title>
        <authorList>
            <person name="Medina-Pascual M.J."/>
            <person name="Valdezate S."/>
            <person name="Monzon S."/>
            <person name="Cuesta I."/>
            <person name="Carrasco G."/>
            <person name="Villalon P."/>
            <person name="Saez-Nieto J.A."/>
        </authorList>
    </citation>
    <scope>NUCLEOTIDE SEQUENCE [LARGE SCALE GENOMIC DNA]</scope>
    <source>
        <strain evidence="9 10">CNM695-12</strain>
    </source>
</reference>
<comment type="subcellular location">
    <subcellularLocation>
        <location evidence="1">Cell envelope</location>
    </subcellularLocation>
</comment>
<dbReference type="RefSeq" id="WP_126980430.1">
    <property type="nucleotide sequence ID" value="NZ_PQSP01000006.1"/>
</dbReference>
<dbReference type="EMBL" id="PQSP01000006">
    <property type="protein sequence ID" value="RUS66174.1"/>
    <property type="molecule type" value="Genomic_DNA"/>
</dbReference>
<proteinExistence type="inferred from homology"/>
<evidence type="ECO:0000313" key="10">
    <source>
        <dbReference type="Proteomes" id="UP000286947"/>
    </source>
</evidence>
<evidence type="ECO:0000256" key="3">
    <source>
        <dbReference type="ARBA" id="ARBA00022448"/>
    </source>
</evidence>
<dbReference type="Proteomes" id="UP000286947">
    <property type="component" value="Unassembled WGS sequence"/>
</dbReference>
<dbReference type="GO" id="GO:0007155">
    <property type="term" value="P:cell adhesion"/>
    <property type="evidence" value="ECO:0007669"/>
    <property type="project" value="InterPro"/>
</dbReference>
<dbReference type="AlphaFoldDB" id="A0A433SBZ7"/>
<sequence precursor="true">MHTLSLRLRLILLLCLSVLVMAPLTKAHAEPLKVVASFSILSDLVQQIGGEQVQISTLVKPDSDAHMYEPTAQDARLLSQADILFVNGLGFEPWLPRLRNAAGFAGTEVVVSQGVIPRRLNDEHDDAHAHNHDDHDHDHDHDAHDHGEFDPHAWQNVANAIIYVRNIEAALSQADPAHAAIYAQRAQNYIKELHQLERDIRDALATLSPTHRTLVTTHDSLGYFAQAYGLTLISPMGFSTSTEPSAADIARLIEQIRSQQVCAVFLENVSNPKMIQRIAQETGAAVGGTLYSDALSAPGTAADSYIGMMRSNLTVLIKALSGKLITS</sequence>
<name>A0A433SBZ7_9BURK</name>
<evidence type="ECO:0000256" key="4">
    <source>
        <dbReference type="ARBA" id="ARBA00022723"/>
    </source>
</evidence>
<dbReference type="OrthoDB" id="9793396at2"/>
<dbReference type="PANTHER" id="PTHR42953">
    <property type="entry name" value="HIGH-AFFINITY ZINC UPTAKE SYSTEM PROTEIN ZNUA-RELATED"/>
    <property type="match status" value="1"/>
</dbReference>
<evidence type="ECO:0000256" key="8">
    <source>
        <dbReference type="SAM" id="MobiDB-lite"/>
    </source>
</evidence>
<keyword evidence="10" id="KW-1185">Reference proteome</keyword>
<dbReference type="Gene3D" id="3.40.50.1980">
    <property type="entry name" value="Nitrogenase molybdenum iron protein domain"/>
    <property type="match status" value="2"/>
</dbReference>
<evidence type="ECO:0000256" key="1">
    <source>
        <dbReference type="ARBA" id="ARBA00004196"/>
    </source>
</evidence>
<evidence type="ECO:0000256" key="6">
    <source>
        <dbReference type="RuleBase" id="RU003512"/>
    </source>
</evidence>
<keyword evidence="3 6" id="KW-0813">Transport</keyword>
<dbReference type="PANTHER" id="PTHR42953:SF1">
    <property type="entry name" value="METAL-BINDING PROTEIN HI_0362-RELATED"/>
    <property type="match status" value="1"/>
</dbReference>
<keyword evidence="9" id="KW-0449">Lipoprotein</keyword>
<dbReference type="InterPro" id="IPR006129">
    <property type="entry name" value="AdhesinB"/>
</dbReference>
<evidence type="ECO:0000256" key="7">
    <source>
        <dbReference type="SAM" id="Coils"/>
    </source>
</evidence>
<evidence type="ECO:0000256" key="5">
    <source>
        <dbReference type="ARBA" id="ARBA00022729"/>
    </source>
</evidence>
<feature type="coiled-coil region" evidence="7">
    <location>
        <begin position="179"/>
        <end position="206"/>
    </location>
</feature>
<dbReference type="SUPFAM" id="SSF53807">
    <property type="entry name" value="Helical backbone' metal receptor"/>
    <property type="match status" value="1"/>
</dbReference>
<comment type="similarity">
    <text evidence="2 6">Belongs to the bacterial solute-binding protein 9 family.</text>
</comment>
<dbReference type="PRINTS" id="PR00691">
    <property type="entry name" value="ADHESINB"/>
</dbReference>